<keyword evidence="2" id="KW-1185">Reference proteome</keyword>
<sequence length="113" mass="12573">METDSWDVIGIWDRLNHWDLSAMLVGIADAFSDPPFDLLHLQLTLASLCPGQLYADCSFLLPICSFPSGLSTLEQKVNMRSIGDSPNGFGDLEIFISFSSIRMSQIVLYKIQS</sequence>
<evidence type="ECO:0000313" key="1">
    <source>
        <dbReference type="EMBL" id="KAG5606053.1"/>
    </source>
</evidence>
<evidence type="ECO:0000313" key="2">
    <source>
        <dbReference type="Proteomes" id="UP000824120"/>
    </source>
</evidence>
<dbReference type="Proteomes" id="UP000824120">
    <property type="component" value="Chromosome 5"/>
</dbReference>
<proteinExistence type="predicted"/>
<dbReference type="AlphaFoldDB" id="A0A9J5Z1J6"/>
<accession>A0A9J5Z1J6</accession>
<name>A0A9J5Z1J6_SOLCO</name>
<reference evidence="1 2" key="1">
    <citation type="submission" date="2020-09" db="EMBL/GenBank/DDBJ databases">
        <title>De no assembly of potato wild relative species, Solanum commersonii.</title>
        <authorList>
            <person name="Cho K."/>
        </authorList>
    </citation>
    <scope>NUCLEOTIDE SEQUENCE [LARGE SCALE GENOMIC DNA]</scope>
    <source>
        <strain evidence="1">LZ3.2</strain>
        <tissue evidence="1">Leaf</tissue>
    </source>
</reference>
<comment type="caution">
    <text evidence="1">The sequence shown here is derived from an EMBL/GenBank/DDBJ whole genome shotgun (WGS) entry which is preliminary data.</text>
</comment>
<gene>
    <name evidence="1" type="ORF">H5410_027545</name>
</gene>
<dbReference type="EMBL" id="JACXVP010000005">
    <property type="protein sequence ID" value="KAG5606053.1"/>
    <property type="molecule type" value="Genomic_DNA"/>
</dbReference>
<protein>
    <submittedName>
        <fullName evidence="1">Uncharacterized protein</fullName>
    </submittedName>
</protein>
<organism evidence="1 2">
    <name type="scientific">Solanum commersonii</name>
    <name type="common">Commerson's wild potato</name>
    <name type="synonym">Commerson's nightshade</name>
    <dbReference type="NCBI Taxonomy" id="4109"/>
    <lineage>
        <taxon>Eukaryota</taxon>
        <taxon>Viridiplantae</taxon>
        <taxon>Streptophyta</taxon>
        <taxon>Embryophyta</taxon>
        <taxon>Tracheophyta</taxon>
        <taxon>Spermatophyta</taxon>
        <taxon>Magnoliopsida</taxon>
        <taxon>eudicotyledons</taxon>
        <taxon>Gunneridae</taxon>
        <taxon>Pentapetalae</taxon>
        <taxon>asterids</taxon>
        <taxon>lamiids</taxon>
        <taxon>Solanales</taxon>
        <taxon>Solanaceae</taxon>
        <taxon>Solanoideae</taxon>
        <taxon>Solaneae</taxon>
        <taxon>Solanum</taxon>
    </lineage>
</organism>